<keyword evidence="2" id="KW-0812">Transmembrane</keyword>
<keyword evidence="2" id="KW-0472">Membrane</keyword>
<feature type="transmembrane region" description="Helical" evidence="2">
    <location>
        <begin position="31"/>
        <end position="51"/>
    </location>
</feature>
<feature type="region of interest" description="Disordered" evidence="1">
    <location>
        <begin position="1"/>
        <end position="21"/>
    </location>
</feature>
<dbReference type="RefSeq" id="WP_116241378.1">
    <property type="nucleotide sequence ID" value="NZ_QUAB01000033.1"/>
</dbReference>
<keyword evidence="4" id="KW-1185">Reference proteome</keyword>
<dbReference type="EMBL" id="QUAB01000033">
    <property type="protein sequence ID" value="REJ06601.1"/>
    <property type="molecule type" value="Genomic_DNA"/>
</dbReference>
<gene>
    <name evidence="3" type="ORF">DY023_05740</name>
</gene>
<evidence type="ECO:0000256" key="1">
    <source>
        <dbReference type="SAM" id="MobiDB-lite"/>
    </source>
</evidence>
<accession>A0A371NVI6</accession>
<name>A0A371NVI6_9MICO</name>
<proteinExistence type="predicted"/>
<dbReference type="AlphaFoldDB" id="A0A371NVI6"/>
<evidence type="ECO:0000256" key="2">
    <source>
        <dbReference type="SAM" id="Phobius"/>
    </source>
</evidence>
<comment type="caution">
    <text evidence="3">The sequence shown here is derived from an EMBL/GenBank/DDBJ whole genome shotgun (WGS) entry which is preliminary data.</text>
</comment>
<keyword evidence="2" id="KW-1133">Transmembrane helix</keyword>
<reference evidence="3 4" key="1">
    <citation type="submission" date="2018-08" db="EMBL/GenBank/DDBJ databases">
        <title>Isolation, diversity and antifungal activity of Actinobacteria from cow dung.</title>
        <authorList>
            <person name="Ling L."/>
        </authorList>
    </citation>
    <scope>NUCLEOTIDE SEQUENCE [LARGE SCALE GENOMIC DNA]</scope>
    <source>
        <strain evidence="3 4">NEAU-LLE</strain>
    </source>
</reference>
<dbReference type="Proteomes" id="UP000262172">
    <property type="component" value="Unassembled WGS sequence"/>
</dbReference>
<evidence type="ECO:0000313" key="4">
    <source>
        <dbReference type="Proteomes" id="UP000262172"/>
    </source>
</evidence>
<organism evidence="3 4">
    <name type="scientific">Microbacterium bovistercoris</name>
    <dbReference type="NCBI Taxonomy" id="2293570"/>
    <lineage>
        <taxon>Bacteria</taxon>
        <taxon>Bacillati</taxon>
        <taxon>Actinomycetota</taxon>
        <taxon>Actinomycetes</taxon>
        <taxon>Micrococcales</taxon>
        <taxon>Microbacteriaceae</taxon>
        <taxon>Microbacterium</taxon>
    </lineage>
</organism>
<dbReference type="OrthoDB" id="5123569at2"/>
<protein>
    <submittedName>
        <fullName evidence="3">DUF2993 domain-containing protein</fullName>
    </submittedName>
</protein>
<evidence type="ECO:0000313" key="3">
    <source>
        <dbReference type="EMBL" id="REJ06601.1"/>
    </source>
</evidence>
<sequence length="269" mass="27483">MSDTSAYPTLPLPDDLAQSAPQPRRRRRWPWVVLIVAVLLAALAVTAELVARAVVPNVVRSVVVDNMGLPADQQLDVQTYGLLVPQLISGRLGRLDLSSDSVEVGGITGAVDVMATGVPIGGGAIGHAEGTVTIPEDQFAGLVEKTDLPIDDVAFDAPDVTVSGSVPVLGLSIPVALTVTPGADAGELLLTPVSATLGGIDLDIAQLADRLGGIGSGLAQTQRICIADQLPAGLTLTGLKIDADTAVADVDVDGRITVDPSLQENGTCP</sequence>